<dbReference type="RefSeq" id="WP_205258852.1">
    <property type="nucleotide sequence ID" value="NZ_JAERWK010000002.1"/>
</dbReference>
<feature type="transmembrane region" description="Helical" evidence="9">
    <location>
        <begin position="463"/>
        <end position="483"/>
    </location>
</feature>
<dbReference type="Pfam" id="PF07690">
    <property type="entry name" value="MFS_1"/>
    <property type="match status" value="1"/>
</dbReference>
<feature type="transmembrane region" description="Helical" evidence="9">
    <location>
        <begin position="317"/>
        <end position="338"/>
    </location>
</feature>
<evidence type="ECO:0000256" key="3">
    <source>
        <dbReference type="ARBA" id="ARBA00022448"/>
    </source>
</evidence>
<dbReference type="PROSITE" id="PS50850">
    <property type="entry name" value="MFS"/>
    <property type="match status" value="1"/>
</dbReference>
<feature type="transmembrane region" description="Helical" evidence="9">
    <location>
        <begin position="187"/>
        <end position="206"/>
    </location>
</feature>
<evidence type="ECO:0000256" key="5">
    <source>
        <dbReference type="ARBA" id="ARBA00022692"/>
    </source>
</evidence>
<dbReference type="CDD" id="cd17502">
    <property type="entry name" value="MFS_Azr1_MDR_like"/>
    <property type="match status" value="1"/>
</dbReference>
<feature type="transmembrane region" description="Helical" evidence="9">
    <location>
        <begin position="288"/>
        <end position="311"/>
    </location>
</feature>
<feature type="transmembrane region" description="Helical" evidence="9">
    <location>
        <begin position="36"/>
        <end position="58"/>
    </location>
</feature>
<evidence type="ECO:0000256" key="8">
    <source>
        <dbReference type="SAM" id="MobiDB-lite"/>
    </source>
</evidence>
<reference evidence="11" key="1">
    <citation type="submission" date="2021-01" db="EMBL/GenBank/DDBJ databases">
        <title>YIM 132084 draft genome.</title>
        <authorList>
            <person name="An D."/>
        </authorList>
    </citation>
    <scope>NUCLEOTIDE SEQUENCE</scope>
    <source>
        <strain evidence="11">YIM 132084</strain>
    </source>
</reference>
<name>A0A939BXS6_9ACTN</name>
<comment type="similarity">
    <text evidence="2">Belongs to the major facilitator superfamily. TCR/Tet family.</text>
</comment>
<keyword evidence="12" id="KW-1185">Reference proteome</keyword>
<feature type="transmembrane region" description="Helical" evidence="9">
    <location>
        <begin position="101"/>
        <end position="120"/>
    </location>
</feature>
<evidence type="ECO:0000256" key="1">
    <source>
        <dbReference type="ARBA" id="ARBA00004429"/>
    </source>
</evidence>
<dbReference type="InterPro" id="IPR036259">
    <property type="entry name" value="MFS_trans_sf"/>
</dbReference>
<evidence type="ECO:0000256" key="2">
    <source>
        <dbReference type="ARBA" id="ARBA00007520"/>
    </source>
</evidence>
<feature type="transmembrane region" description="Helical" evidence="9">
    <location>
        <begin position="126"/>
        <end position="150"/>
    </location>
</feature>
<keyword evidence="6 9" id="KW-1133">Transmembrane helix</keyword>
<comment type="caution">
    <text evidence="11">The sequence shown here is derived from an EMBL/GenBank/DDBJ whole genome shotgun (WGS) entry which is preliminary data.</text>
</comment>
<dbReference type="InterPro" id="IPR020846">
    <property type="entry name" value="MFS_dom"/>
</dbReference>
<dbReference type="Gene3D" id="1.20.1720.10">
    <property type="entry name" value="Multidrug resistance protein D"/>
    <property type="match status" value="1"/>
</dbReference>
<sequence>MTATPASPSAGSASPASGGTPGAGSGVGFRSERGPILISLMLSSSLIALDSTILATVVPSVVADLGGFSQFPWLFSVYLLAQAVSTPIYGKLADVVGRKPIMLLGIGLFLLGSILCGFAWNMPALIVFRAIQGLGAGAVMPMGITIAGDIYTLRERAKAQGYLASVWGISSVVGPLVGGVFAEYVSWRWVFFINIPLCLLAAWMLVRNFHEQRVGQRRHVDIPGAVLLTAGCGLLILGLLEGGNAWAWISPAGIGVLAAGVLLLVVFVLVERRVAEPILPLRLLRRRLLVTTSLVSLLVGALVLGLTGYVPTYAQGVLGYGPLVAGFALAPMLLGWPLAASQAGRLYLRVGFRTTASIGMVSALAGAVLIGLLGADSSFWQVAVGSFLVGLGMGLTAVPTLIAAQTSVGYEERGVVTGTNMFARSIGSSVGVAIFGAIANATLSGSAAAEGDPDPALLAEASSHVFLAVPVVAVLLAIAIRLMPRDRPNRRAQHDEPVAGQPAG</sequence>
<feature type="transmembrane region" description="Helical" evidence="9">
    <location>
        <begin position="425"/>
        <end position="443"/>
    </location>
</feature>
<accession>A0A939BXS6</accession>
<keyword evidence="7 9" id="KW-0472">Membrane</keyword>
<evidence type="ECO:0000313" key="11">
    <source>
        <dbReference type="EMBL" id="MBM9465896.1"/>
    </source>
</evidence>
<dbReference type="PANTHER" id="PTHR23501:SF191">
    <property type="entry name" value="VACUOLAR BASIC AMINO ACID TRANSPORTER 4"/>
    <property type="match status" value="1"/>
</dbReference>
<dbReference type="Gene3D" id="1.20.1250.20">
    <property type="entry name" value="MFS general substrate transporter like domains"/>
    <property type="match status" value="1"/>
</dbReference>
<feature type="transmembrane region" description="Helical" evidence="9">
    <location>
        <begin position="350"/>
        <end position="373"/>
    </location>
</feature>
<dbReference type="Proteomes" id="UP000663792">
    <property type="component" value="Unassembled WGS sequence"/>
</dbReference>
<dbReference type="PANTHER" id="PTHR23501">
    <property type="entry name" value="MAJOR FACILITATOR SUPERFAMILY"/>
    <property type="match status" value="1"/>
</dbReference>
<feature type="transmembrane region" description="Helical" evidence="9">
    <location>
        <begin position="246"/>
        <end position="268"/>
    </location>
</feature>
<feature type="transmembrane region" description="Helical" evidence="9">
    <location>
        <begin position="70"/>
        <end position="89"/>
    </location>
</feature>
<feature type="transmembrane region" description="Helical" evidence="9">
    <location>
        <begin position="218"/>
        <end position="240"/>
    </location>
</feature>
<dbReference type="PRINTS" id="PR01036">
    <property type="entry name" value="TCRTETB"/>
</dbReference>
<dbReference type="InterPro" id="IPR011701">
    <property type="entry name" value="MFS"/>
</dbReference>
<protein>
    <submittedName>
        <fullName evidence="11">MFS transporter</fullName>
    </submittedName>
</protein>
<dbReference type="GO" id="GO:0022857">
    <property type="term" value="F:transmembrane transporter activity"/>
    <property type="evidence" value="ECO:0007669"/>
    <property type="project" value="InterPro"/>
</dbReference>
<organism evidence="11 12">
    <name type="scientific">Nakamurella leprariae</name>
    <dbReference type="NCBI Taxonomy" id="2803911"/>
    <lineage>
        <taxon>Bacteria</taxon>
        <taxon>Bacillati</taxon>
        <taxon>Actinomycetota</taxon>
        <taxon>Actinomycetes</taxon>
        <taxon>Nakamurellales</taxon>
        <taxon>Nakamurellaceae</taxon>
        <taxon>Nakamurella</taxon>
    </lineage>
</organism>
<dbReference type="AlphaFoldDB" id="A0A939BXS6"/>
<feature type="transmembrane region" description="Helical" evidence="9">
    <location>
        <begin position="162"/>
        <end position="181"/>
    </location>
</feature>
<dbReference type="GO" id="GO:0005886">
    <property type="term" value="C:plasma membrane"/>
    <property type="evidence" value="ECO:0007669"/>
    <property type="project" value="UniProtKB-SubCell"/>
</dbReference>
<evidence type="ECO:0000313" key="12">
    <source>
        <dbReference type="Proteomes" id="UP000663792"/>
    </source>
</evidence>
<keyword evidence="4" id="KW-1003">Cell membrane</keyword>
<feature type="domain" description="Major facilitator superfamily (MFS) profile" evidence="10">
    <location>
        <begin position="36"/>
        <end position="488"/>
    </location>
</feature>
<keyword evidence="3" id="KW-0813">Transport</keyword>
<proteinExistence type="inferred from homology"/>
<evidence type="ECO:0000256" key="4">
    <source>
        <dbReference type="ARBA" id="ARBA00022475"/>
    </source>
</evidence>
<evidence type="ECO:0000256" key="7">
    <source>
        <dbReference type="ARBA" id="ARBA00023136"/>
    </source>
</evidence>
<comment type="subcellular location">
    <subcellularLocation>
        <location evidence="1">Cell inner membrane</location>
        <topology evidence="1">Multi-pass membrane protein</topology>
    </subcellularLocation>
</comment>
<keyword evidence="5 9" id="KW-0812">Transmembrane</keyword>
<gene>
    <name evidence="11" type="ORF">JL106_01215</name>
</gene>
<evidence type="ECO:0000256" key="9">
    <source>
        <dbReference type="SAM" id="Phobius"/>
    </source>
</evidence>
<dbReference type="FunFam" id="1.20.1720.10:FF:000004">
    <property type="entry name" value="EmrB/QacA family drug resistance transporter"/>
    <property type="match status" value="1"/>
</dbReference>
<feature type="compositionally biased region" description="Low complexity" evidence="8">
    <location>
        <begin position="1"/>
        <end position="18"/>
    </location>
</feature>
<feature type="region of interest" description="Disordered" evidence="8">
    <location>
        <begin position="1"/>
        <end position="25"/>
    </location>
</feature>
<evidence type="ECO:0000256" key="6">
    <source>
        <dbReference type="ARBA" id="ARBA00022989"/>
    </source>
</evidence>
<feature type="transmembrane region" description="Helical" evidence="9">
    <location>
        <begin position="379"/>
        <end position="404"/>
    </location>
</feature>
<dbReference type="EMBL" id="JAERWK010000002">
    <property type="protein sequence ID" value="MBM9465896.1"/>
    <property type="molecule type" value="Genomic_DNA"/>
</dbReference>
<evidence type="ECO:0000259" key="10">
    <source>
        <dbReference type="PROSITE" id="PS50850"/>
    </source>
</evidence>
<dbReference type="SUPFAM" id="SSF103473">
    <property type="entry name" value="MFS general substrate transporter"/>
    <property type="match status" value="1"/>
</dbReference>